<dbReference type="EMBL" id="MT142060">
    <property type="protein sequence ID" value="QJA73888.1"/>
    <property type="molecule type" value="Genomic_DNA"/>
</dbReference>
<accession>A0A6M3JWU4</accession>
<evidence type="ECO:0000313" key="1">
    <source>
        <dbReference type="EMBL" id="QJA73888.1"/>
    </source>
</evidence>
<protein>
    <submittedName>
        <fullName evidence="1">Uncharacterized protein</fullName>
    </submittedName>
</protein>
<sequence>MQLVNNPKNDLIERCCQLVKDKTKGRISKEEFYLSVDRIKREVDGQIELGLELPDEVNRKHVRKNNA</sequence>
<gene>
    <name evidence="1" type="ORF">MM415A02187_0006</name>
</gene>
<dbReference type="AlphaFoldDB" id="A0A6M3JWU4"/>
<name>A0A6M3JWU4_9ZZZZ</name>
<organism evidence="1">
    <name type="scientific">viral metagenome</name>
    <dbReference type="NCBI Taxonomy" id="1070528"/>
    <lineage>
        <taxon>unclassified sequences</taxon>
        <taxon>metagenomes</taxon>
        <taxon>organismal metagenomes</taxon>
    </lineage>
</organism>
<proteinExistence type="predicted"/>
<reference evidence="1" key="1">
    <citation type="submission" date="2020-03" db="EMBL/GenBank/DDBJ databases">
        <title>The deep terrestrial virosphere.</title>
        <authorList>
            <person name="Holmfeldt K."/>
            <person name="Nilsson E."/>
            <person name="Simone D."/>
            <person name="Lopez-Fernandez M."/>
            <person name="Wu X."/>
            <person name="de Brujin I."/>
            <person name="Lundin D."/>
            <person name="Andersson A."/>
            <person name="Bertilsson S."/>
            <person name="Dopson M."/>
        </authorList>
    </citation>
    <scope>NUCLEOTIDE SEQUENCE</scope>
    <source>
        <strain evidence="1">MM415A02187</strain>
    </source>
</reference>